<reference evidence="2" key="1">
    <citation type="journal article" date="2023" name="Hortic. Res.">
        <title>A chromosome-level phased genome enabling allele-level studies in sweet orange: a case study on citrus Huanglongbing tolerance.</title>
        <authorList>
            <person name="Wu B."/>
            <person name="Yu Q."/>
            <person name="Deng Z."/>
            <person name="Duan Y."/>
            <person name="Luo F."/>
            <person name="Gmitter F. Jr."/>
        </authorList>
    </citation>
    <scope>NUCLEOTIDE SEQUENCE [LARGE SCALE GENOMIC DNA]</scope>
    <source>
        <strain evidence="2">cv. Valencia</strain>
    </source>
</reference>
<evidence type="ECO:0000313" key="2">
    <source>
        <dbReference type="Proteomes" id="UP000829398"/>
    </source>
</evidence>
<gene>
    <name evidence="1" type="ORF">KPL71_007235</name>
</gene>
<proteinExistence type="predicted"/>
<accession>A0ACB8LXG6</accession>
<evidence type="ECO:0000313" key="1">
    <source>
        <dbReference type="EMBL" id="KAH9778073.1"/>
    </source>
</evidence>
<sequence>MSSHNNSNDPRQPSAAKPYVSTAVAPEDLPVDYSGFIAVIFGLAGYKLCSWLAIICCAQSLANMRNMETDLKQISMAMIPVGLASAVETREVKGSMPLTPILEGEVTERSGELKYKMEFRYFASESESLNKTNVHVLLVSFPAQGHVASLMKLAHRLADCRIKVTFVTTEFICERIKESRQLGSFSEMGDAQQLVRIVPLPDGLEPEDDRKDEAKMTRSISKVMPGYLEELIQKINQQEEDEKITCVIADVTFGWALQVAAKLELKKASIYTSAPGILAMIMNIPKFIEAGIISSDDKNVHICGSFVNFRREYLIGKTGSVGIVIKNEKIELSPYLPAASPAEFLWNCPGNPSLQTLMFQYINVIRQNIEASDRILCTWFHELAPSANKILPSIIPVGPLIANGQPTGNFWSEDLTCLSWLDKQPPGSVIYAAFGSISKLSQQQFNELALGLELAGQPFLCGVRPGFINGSSTNNPDGLVAKVADFGKMVKWAPQEKVLAHPSVACYLTHCGWNSTMEGISMGVPFLCWPWGHDHLYIKSCICDDWKIGLWLEPDDNGIIGRHEIKRKVDELLSNDVVRKNALKLKELAQKSVTKEGSSSKNLEYFIKQITE</sequence>
<protein>
    <submittedName>
        <fullName evidence="1">Uncharacterized protein</fullName>
    </submittedName>
</protein>
<dbReference type="Proteomes" id="UP000829398">
    <property type="component" value="Chromosome 3"/>
</dbReference>
<organism evidence="1 2">
    <name type="scientific">Citrus sinensis</name>
    <name type="common">Sweet orange</name>
    <name type="synonym">Citrus aurantium var. sinensis</name>
    <dbReference type="NCBI Taxonomy" id="2711"/>
    <lineage>
        <taxon>Eukaryota</taxon>
        <taxon>Viridiplantae</taxon>
        <taxon>Streptophyta</taxon>
        <taxon>Embryophyta</taxon>
        <taxon>Tracheophyta</taxon>
        <taxon>Spermatophyta</taxon>
        <taxon>Magnoliopsida</taxon>
        <taxon>eudicotyledons</taxon>
        <taxon>Gunneridae</taxon>
        <taxon>Pentapetalae</taxon>
        <taxon>rosids</taxon>
        <taxon>malvids</taxon>
        <taxon>Sapindales</taxon>
        <taxon>Rutaceae</taxon>
        <taxon>Aurantioideae</taxon>
        <taxon>Citrus</taxon>
    </lineage>
</organism>
<comment type="caution">
    <text evidence="1">The sequence shown here is derived from an EMBL/GenBank/DDBJ whole genome shotgun (WGS) entry which is preliminary data.</text>
</comment>
<name>A0ACB8LXG6_CITSI</name>
<dbReference type="EMBL" id="CM039172">
    <property type="protein sequence ID" value="KAH9778073.1"/>
    <property type="molecule type" value="Genomic_DNA"/>
</dbReference>
<keyword evidence="2" id="KW-1185">Reference proteome</keyword>